<name>A0A504Y862_FASGI</name>
<dbReference type="PANTHER" id="PTHR46504">
    <property type="entry name" value="TRNASE Z TRZ1"/>
    <property type="match status" value="1"/>
</dbReference>
<dbReference type="SUPFAM" id="SSF56281">
    <property type="entry name" value="Metallo-hydrolase/oxidoreductase"/>
    <property type="match status" value="1"/>
</dbReference>
<comment type="caution">
    <text evidence="1">The sequence shown here is derived from an EMBL/GenBank/DDBJ whole genome shotgun (WGS) entry which is preliminary data.</text>
</comment>
<protein>
    <submittedName>
        <fullName evidence="1">Nuclear ribonuclease Z</fullName>
    </submittedName>
</protein>
<sequence>MKYQPVGNYEVFSWSIAGNETCVGVRAGGLRVAFDMGFAPLPLIECDHVFVSHGHADHIGAITQHMKKRRLNGLPKAVYYMPECLVEHMHTVCKAFAAMSELDEDNEYACTLVSMLPRSRIKISDRWSVEAVETDHAVKSLGYLLYRSYPNSDPYAEIAYLALPRFSCTPYQSLTSPHSHSLLTALGDSRFSFIQNALNNCPDLLTVQLLIMEATFLDQPQKLLERAQKHGHTHLQEIRQHASLFKSVANLYLIHFSARYDENHIEQLIRSNLPGWLALRVVPSLRAQRVLALDF</sequence>
<dbReference type="OrthoDB" id="527344at2759"/>
<dbReference type="AlphaFoldDB" id="A0A504Y862"/>
<reference evidence="1 2" key="1">
    <citation type="submission" date="2019-04" db="EMBL/GenBank/DDBJ databases">
        <title>Annotation for the trematode Fasciola gigantica.</title>
        <authorList>
            <person name="Choi Y.-J."/>
        </authorList>
    </citation>
    <scope>NUCLEOTIDE SEQUENCE [LARGE SCALE GENOMIC DNA]</scope>
    <source>
        <strain evidence="1">Uganda_cow_1</strain>
    </source>
</reference>
<dbReference type="InterPro" id="IPR036866">
    <property type="entry name" value="RibonucZ/Hydroxyglut_hydro"/>
</dbReference>
<dbReference type="EMBL" id="SUNJ01014668">
    <property type="protein sequence ID" value="TPP56325.1"/>
    <property type="molecule type" value="Genomic_DNA"/>
</dbReference>
<proteinExistence type="predicted"/>
<organism evidence="1 2">
    <name type="scientific">Fasciola gigantica</name>
    <name type="common">Giant liver fluke</name>
    <dbReference type="NCBI Taxonomy" id="46835"/>
    <lineage>
        <taxon>Eukaryota</taxon>
        <taxon>Metazoa</taxon>
        <taxon>Spiralia</taxon>
        <taxon>Lophotrochozoa</taxon>
        <taxon>Platyhelminthes</taxon>
        <taxon>Trematoda</taxon>
        <taxon>Digenea</taxon>
        <taxon>Plagiorchiida</taxon>
        <taxon>Echinostomata</taxon>
        <taxon>Echinostomatoidea</taxon>
        <taxon>Fasciolidae</taxon>
        <taxon>Fasciola</taxon>
    </lineage>
</organism>
<dbReference type="STRING" id="46835.A0A504Y862"/>
<dbReference type="Proteomes" id="UP000316759">
    <property type="component" value="Unassembled WGS sequence"/>
</dbReference>
<dbReference type="Gene3D" id="3.60.15.10">
    <property type="entry name" value="Ribonuclease Z/Hydroxyacylglutathione hydrolase-like"/>
    <property type="match status" value="1"/>
</dbReference>
<dbReference type="PANTHER" id="PTHR46504:SF2">
    <property type="entry name" value="TRNASE Z TRZ1"/>
    <property type="match status" value="1"/>
</dbReference>
<keyword evidence="2" id="KW-1185">Reference proteome</keyword>
<accession>A0A504Y862</accession>
<evidence type="ECO:0000313" key="2">
    <source>
        <dbReference type="Proteomes" id="UP000316759"/>
    </source>
</evidence>
<gene>
    <name evidence="1" type="ORF">FGIG_02613</name>
</gene>
<evidence type="ECO:0000313" key="1">
    <source>
        <dbReference type="EMBL" id="TPP56325.1"/>
    </source>
</evidence>